<proteinExistence type="inferred from homology"/>
<dbReference type="GO" id="GO:0009306">
    <property type="term" value="P:protein secretion"/>
    <property type="evidence" value="ECO:0007669"/>
    <property type="project" value="TreeGrafter"/>
</dbReference>
<organism evidence="8 9">
    <name type="scientific">Trypanosoma congolense (strain IL3000)</name>
    <dbReference type="NCBI Taxonomy" id="1068625"/>
    <lineage>
        <taxon>Eukaryota</taxon>
        <taxon>Discoba</taxon>
        <taxon>Euglenozoa</taxon>
        <taxon>Kinetoplastea</taxon>
        <taxon>Metakinetoplastina</taxon>
        <taxon>Trypanosomatida</taxon>
        <taxon>Trypanosomatidae</taxon>
        <taxon>Trypanosoma</taxon>
        <taxon>Nannomonas</taxon>
    </lineage>
</organism>
<keyword evidence="3 6" id="KW-0812">Transmembrane</keyword>
<comment type="caution">
    <text evidence="8">The sequence shown here is derived from an EMBL/GenBank/DDBJ whole genome shotgun (WGS) entry which is preliminary data.</text>
</comment>
<feature type="transmembrane region" description="Helical" evidence="6">
    <location>
        <begin position="137"/>
        <end position="158"/>
    </location>
</feature>
<feature type="compositionally biased region" description="Polar residues" evidence="7">
    <location>
        <begin position="11"/>
        <end position="23"/>
    </location>
</feature>
<evidence type="ECO:0000256" key="5">
    <source>
        <dbReference type="ARBA" id="ARBA00023136"/>
    </source>
</evidence>
<reference evidence="9" key="1">
    <citation type="submission" date="2011-07" db="EMBL/GenBank/DDBJ databases">
        <title>Divergent evolution of antigenic variation in African trypanosomes.</title>
        <authorList>
            <person name="Jackson A.P."/>
            <person name="Berry A."/>
            <person name="Allison H.C."/>
            <person name="Burton P."/>
            <person name="Anderson J."/>
            <person name="Aslett M."/>
            <person name="Brown R."/>
            <person name="Corton N."/>
            <person name="Harris D."/>
            <person name="Hauser H."/>
            <person name="Gamble J."/>
            <person name="Gilderthorp R."/>
            <person name="McQuillan J."/>
            <person name="Quail M.A."/>
            <person name="Sanders M."/>
            <person name="Van Tonder A."/>
            <person name="Ginger M.L."/>
            <person name="Donelson J.E."/>
            <person name="Field M.C."/>
            <person name="Barry J.D."/>
            <person name="Berriman M."/>
            <person name="Hertz-Fowler C."/>
        </authorList>
    </citation>
    <scope>NUCLEOTIDE SEQUENCE [LARGE SCALE GENOMIC DNA]</scope>
    <source>
        <strain evidence="9">IL3000</strain>
    </source>
</reference>
<evidence type="ECO:0000313" key="8">
    <source>
        <dbReference type="EMBL" id="CCD14535.1"/>
    </source>
</evidence>
<evidence type="ECO:0000256" key="3">
    <source>
        <dbReference type="ARBA" id="ARBA00022692"/>
    </source>
</evidence>
<evidence type="ECO:0000256" key="2">
    <source>
        <dbReference type="ARBA" id="ARBA00005467"/>
    </source>
</evidence>
<dbReference type="Pfam" id="PF05832">
    <property type="entry name" value="DUF846"/>
    <property type="match status" value="1"/>
</dbReference>
<dbReference type="PANTHER" id="PTHR13019:SF7">
    <property type="entry name" value="GOLGI APPARATUS MEMBRANE PROTEIN TVP23"/>
    <property type="match status" value="1"/>
</dbReference>
<dbReference type="InterPro" id="IPR008564">
    <property type="entry name" value="TVP23-like"/>
</dbReference>
<name>F9WBA4_TRYCI</name>
<protein>
    <recommendedName>
        <fullName evidence="6">Golgi apparatus membrane protein TVP23 homolog</fullName>
    </recommendedName>
</protein>
<comment type="similarity">
    <text evidence="2 6">Belongs to the TVP23 family.</text>
</comment>
<dbReference type="Proteomes" id="UP000000702">
    <property type="component" value="Unassembled WGS sequence"/>
</dbReference>
<evidence type="ECO:0000256" key="1">
    <source>
        <dbReference type="ARBA" id="ARBA00004141"/>
    </source>
</evidence>
<feature type="compositionally biased region" description="Low complexity" evidence="7">
    <location>
        <begin position="24"/>
        <end position="36"/>
    </location>
</feature>
<accession>F9WBA4</accession>
<dbReference type="PANTHER" id="PTHR13019">
    <property type="entry name" value="GOLGI APPARATUS MEMBRANE PROTEIN TVP23"/>
    <property type="match status" value="1"/>
</dbReference>
<keyword evidence="9" id="KW-1185">Reference proteome</keyword>
<feature type="region of interest" description="Disordered" evidence="7">
    <location>
        <begin position="1"/>
        <end position="39"/>
    </location>
</feature>
<keyword evidence="4 6" id="KW-1133">Transmembrane helix</keyword>
<dbReference type="GO" id="GO:0016192">
    <property type="term" value="P:vesicle-mediated transport"/>
    <property type="evidence" value="ECO:0007669"/>
    <property type="project" value="TreeGrafter"/>
</dbReference>
<dbReference type="GO" id="GO:0000139">
    <property type="term" value="C:Golgi membrane"/>
    <property type="evidence" value="ECO:0007669"/>
    <property type="project" value="TreeGrafter"/>
</dbReference>
<dbReference type="VEuPathDB" id="TriTrypDB:TcIL3000_0_51430"/>
<comment type="subcellular location">
    <subcellularLocation>
        <location evidence="1 6">Membrane</location>
        <topology evidence="1 6">Multi-pass membrane protein</topology>
    </subcellularLocation>
</comment>
<gene>
    <name evidence="8" type="ORF">TCIL3000_0_51430</name>
</gene>
<keyword evidence="5 6" id="KW-0472">Membrane</keyword>
<evidence type="ECO:0000256" key="7">
    <source>
        <dbReference type="SAM" id="MobiDB-lite"/>
    </source>
</evidence>
<evidence type="ECO:0000256" key="4">
    <source>
        <dbReference type="ARBA" id="ARBA00022989"/>
    </source>
</evidence>
<dbReference type="EMBL" id="CAEQ01001553">
    <property type="protein sequence ID" value="CCD14535.1"/>
    <property type="molecule type" value="Genomic_DNA"/>
</dbReference>
<dbReference type="AlphaFoldDB" id="F9WBA4"/>
<evidence type="ECO:0000313" key="9">
    <source>
        <dbReference type="Proteomes" id="UP000000702"/>
    </source>
</evidence>
<reference evidence="8 9" key="2">
    <citation type="journal article" date="2012" name="Proc. Natl. Acad. Sci. U.S.A.">
        <title>Antigenic diversity is generated by distinct evolutionary mechanisms in African trypanosome species.</title>
        <authorList>
            <person name="Jackson A.P."/>
            <person name="Berry A."/>
            <person name="Aslett M."/>
            <person name="Allison H.C."/>
            <person name="Burton P."/>
            <person name="Vavrova-Anderson J."/>
            <person name="Brown R."/>
            <person name="Browne H."/>
            <person name="Corton N."/>
            <person name="Hauser H."/>
            <person name="Gamble J."/>
            <person name="Gilderthorp R."/>
            <person name="Marcello L."/>
            <person name="McQuillan J."/>
            <person name="Otto T.D."/>
            <person name="Quail M.A."/>
            <person name="Sanders M.J."/>
            <person name="van Tonder A."/>
            <person name="Ginger M.L."/>
            <person name="Field M.C."/>
            <person name="Barry J.D."/>
            <person name="Hertz-Fowler C."/>
            <person name="Berriman M."/>
        </authorList>
    </citation>
    <scope>NUCLEOTIDE SEQUENCE [LARGE SCALE GENOMIC DNA]</scope>
    <source>
        <strain evidence="8 9">IL3000</strain>
    </source>
</reference>
<dbReference type="OMA" id="KMIWWID"/>
<feature type="transmembrane region" description="Helical" evidence="6">
    <location>
        <begin position="64"/>
        <end position="89"/>
    </location>
</feature>
<sequence>MLAPPQPAAGNPQTPQFGSSNYVQPQQPAPALGQQPNMQESQPIYRGAHPITAFFHICFKVGSLLTFILGGLFSSSAISVFVFTILLAAADFWTTKNISGRILVSLRWWNEVREDGTSHWVFESASDPNRVHSFDKWFFWSTTVGYVGMWLLLVLFNFLSPTRLPMAVTGAVLGGSNLMGFLKCSQDAKKKLTQFVFTQAANHI</sequence>
<evidence type="ECO:0000256" key="6">
    <source>
        <dbReference type="RuleBase" id="RU361206"/>
    </source>
</evidence>